<feature type="signal peptide" evidence="1">
    <location>
        <begin position="1"/>
        <end position="22"/>
    </location>
</feature>
<dbReference type="RefSeq" id="WP_101954276.1">
    <property type="nucleotide sequence ID" value="NZ_PKHE01000010.1"/>
</dbReference>
<dbReference type="Proteomes" id="UP000234384">
    <property type="component" value="Unassembled WGS sequence"/>
</dbReference>
<feature type="chain" id="PRO_5038796558" evidence="1">
    <location>
        <begin position="23"/>
        <end position="231"/>
    </location>
</feature>
<proteinExistence type="predicted"/>
<comment type="caution">
    <text evidence="2">The sequence shown here is derived from an EMBL/GenBank/DDBJ whole genome shotgun (WGS) entry which is preliminary data.</text>
</comment>
<dbReference type="AlphaFoldDB" id="A0A2I1K069"/>
<accession>A0A2I1K069</accession>
<organism evidence="2 3">
    <name type="scientific">Falseniella ignava</name>
    <dbReference type="NCBI Taxonomy" id="137730"/>
    <lineage>
        <taxon>Bacteria</taxon>
        <taxon>Bacillati</taxon>
        <taxon>Bacillota</taxon>
        <taxon>Bacilli</taxon>
        <taxon>Lactobacillales</taxon>
        <taxon>Aerococcaceae</taxon>
        <taxon>Falseniella</taxon>
    </lineage>
</organism>
<protein>
    <submittedName>
        <fullName evidence="2">Uncharacterized protein</fullName>
    </submittedName>
</protein>
<evidence type="ECO:0000256" key="1">
    <source>
        <dbReference type="SAM" id="SignalP"/>
    </source>
</evidence>
<keyword evidence="1" id="KW-0732">Signal</keyword>
<reference evidence="2 3" key="1">
    <citation type="submission" date="2017-12" db="EMBL/GenBank/DDBJ databases">
        <title>Phylogenetic diversity of female urinary microbiome.</title>
        <authorList>
            <person name="Thomas-White K."/>
            <person name="Wolfe A.J."/>
        </authorList>
    </citation>
    <scope>NUCLEOTIDE SEQUENCE [LARGE SCALE GENOMIC DNA]</scope>
    <source>
        <strain evidence="2 3">UMB0898</strain>
    </source>
</reference>
<evidence type="ECO:0000313" key="3">
    <source>
        <dbReference type="Proteomes" id="UP000234384"/>
    </source>
</evidence>
<sequence>MSLLFIFSLLAGLLNMMPPSVSETIEPIAELATYSYLHWNDVYRFPDPSLIEGAVIHQPIPLENVYQGEVNIKYPVGEARGFEPNTLVVNGHPFYYTDLKGNRGYGEDFETLNEALGRNEAVRVGKRGIETFFGHYYNLSDNGVFNPLHDQDLLHIGSEVIVTNEEGLSKGYYITQTIEFLHANQGQQFYGDYYMPQMAYNGTGEELVYIQYCRWDIELGLLITNIGHRIW</sequence>
<evidence type="ECO:0000313" key="2">
    <source>
        <dbReference type="EMBL" id="PKY89041.1"/>
    </source>
</evidence>
<gene>
    <name evidence="2" type="ORF">CYJ57_04705</name>
</gene>
<name>A0A2I1K069_9LACT</name>
<dbReference type="OrthoDB" id="2139350at2"/>
<dbReference type="EMBL" id="PKHE01000010">
    <property type="protein sequence ID" value="PKY89041.1"/>
    <property type="molecule type" value="Genomic_DNA"/>
</dbReference>